<protein>
    <recommendedName>
        <fullName evidence="3">WG repeat-containing protein</fullName>
    </recommendedName>
</protein>
<dbReference type="Proteomes" id="UP000093432">
    <property type="component" value="Unassembled WGS sequence"/>
</dbReference>
<dbReference type="InterPro" id="IPR032774">
    <property type="entry name" value="WG_beta_rep"/>
</dbReference>
<dbReference type="EMBL" id="MAYG01000001">
    <property type="protein sequence ID" value="OCA75728.1"/>
    <property type="molecule type" value="Genomic_DNA"/>
</dbReference>
<dbReference type="Pfam" id="PF14903">
    <property type="entry name" value="WG_beta_rep"/>
    <property type="match status" value="3"/>
</dbReference>
<dbReference type="STRING" id="651561.BBI00_08545"/>
<evidence type="ECO:0000313" key="2">
    <source>
        <dbReference type="Proteomes" id="UP000093432"/>
    </source>
</evidence>
<reference evidence="2" key="1">
    <citation type="submission" date="2016-07" db="EMBL/GenBank/DDBJ databases">
        <authorList>
            <person name="Florea S."/>
            <person name="Webb J.S."/>
            <person name="Jaromczyk J."/>
            <person name="Schardl C.L."/>
        </authorList>
    </citation>
    <scope>NUCLEOTIDE SEQUENCE [LARGE SCALE GENOMIC DNA]</scope>
    <source>
        <strain evidence="2">CC-VM-7</strain>
    </source>
</reference>
<name>A0A1B8ZVW1_9FLAO</name>
<comment type="caution">
    <text evidence="1">The sequence shown here is derived from an EMBL/GenBank/DDBJ whole genome shotgun (WGS) entry which is preliminary data.</text>
</comment>
<dbReference type="AlphaFoldDB" id="A0A1B8ZVW1"/>
<accession>A0A1B8ZVW1</accession>
<gene>
    <name evidence="1" type="ORF">BBI00_08545</name>
</gene>
<organism evidence="1 2">
    <name type="scientific">Chryseobacterium arthrosphaerae</name>
    <dbReference type="NCBI Taxonomy" id="651561"/>
    <lineage>
        <taxon>Bacteria</taxon>
        <taxon>Pseudomonadati</taxon>
        <taxon>Bacteroidota</taxon>
        <taxon>Flavobacteriia</taxon>
        <taxon>Flavobacteriales</taxon>
        <taxon>Weeksellaceae</taxon>
        <taxon>Chryseobacterium group</taxon>
        <taxon>Chryseobacterium</taxon>
    </lineage>
</organism>
<evidence type="ECO:0000313" key="1">
    <source>
        <dbReference type="EMBL" id="OCA75728.1"/>
    </source>
</evidence>
<evidence type="ECO:0008006" key="3">
    <source>
        <dbReference type="Google" id="ProtNLM"/>
    </source>
</evidence>
<dbReference type="OrthoDB" id="697275at2"/>
<sequence>MKKLLLIMVWIPMISFSQQKEILRYFISKDSLVGVKNQKGKIIIPAEFKDYTGIKDGESVPEGIGNETILFTGGKRNDRFEKNTFGYVYDRKGNFLYKPYLFDNGADYFSEGLRRFVKNGKIGFADRSGKTVIQPRHDFASSFNYGYAVFCNGCDWEKTDDEHPAIVGGIWGVMNIKGETVQPLTQHSGKDIDIDGKYYPYSFQYSEKEKNILQFFEKYNTVISAIHYVNVYNEMSEEEKKLLFEIVERPQENFPYYQINTYDNNKRNLAAFDDLKFFVSEDGKKVYILNYENKMIPFEKWLKEEIRQAEEYQKKHSNNPNKFKNNQN</sequence>
<proteinExistence type="predicted"/>